<dbReference type="Proteomes" id="UP000821853">
    <property type="component" value="Chromosome 10"/>
</dbReference>
<sequence>MALVTFHPACHSEIFSPSRPSELVHVFDAPLRSQAVDALGKRSFGVAAFTGLIQGLRSTETYSFSLLPRARSARFPGQLPLSFSPLSTLSAPAFPNEVFPSAGAREAGVRGATAWRRLRMLRPGEVCDPRFAELRCAEFSRSVAKNSGGAWAAKVGGRRGRGGCELPTKRSALRLALCIPRAAPASLGTASKCFGRLWRDALVFDTTRRETVAKN</sequence>
<evidence type="ECO:0000313" key="1">
    <source>
        <dbReference type="EMBL" id="KAH9363834.1"/>
    </source>
</evidence>
<dbReference type="AlphaFoldDB" id="A0A9J6FL60"/>
<gene>
    <name evidence="1" type="ORF">HPB48_007946</name>
</gene>
<dbReference type="EMBL" id="JABSTR010000002">
    <property type="protein sequence ID" value="KAH9363834.1"/>
    <property type="molecule type" value="Genomic_DNA"/>
</dbReference>
<protein>
    <submittedName>
        <fullName evidence="1">Uncharacterized protein</fullName>
    </submittedName>
</protein>
<organism evidence="1 2">
    <name type="scientific">Haemaphysalis longicornis</name>
    <name type="common">Bush tick</name>
    <dbReference type="NCBI Taxonomy" id="44386"/>
    <lineage>
        <taxon>Eukaryota</taxon>
        <taxon>Metazoa</taxon>
        <taxon>Ecdysozoa</taxon>
        <taxon>Arthropoda</taxon>
        <taxon>Chelicerata</taxon>
        <taxon>Arachnida</taxon>
        <taxon>Acari</taxon>
        <taxon>Parasitiformes</taxon>
        <taxon>Ixodida</taxon>
        <taxon>Ixodoidea</taxon>
        <taxon>Ixodidae</taxon>
        <taxon>Haemaphysalinae</taxon>
        <taxon>Haemaphysalis</taxon>
    </lineage>
</organism>
<name>A0A9J6FL60_HAELO</name>
<dbReference type="VEuPathDB" id="VectorBase:HLOH_048272"/>
<evidence type="ECO:0000313" key="2">
    <source>
        <dbReference type="Proteomes" id="UP000821853"/>
    </source>
</evidence>
<reference evidence="1 2" key="1">
    <citation type="journal article" date="2020" name="Cell">
        <title>Large-Scale Comparative Analyses of Tick Genomes Elucidate Their Genetic Diversity and Vector Capacities.</title>
        <authorList>
            <consortium name="Tick Genome and Microbiome Consortium (TIGMIC)"/>
            <person name="Jia N."/>
            <person name="Wang J."/>
            <person name="Shi W."/>
            <person name="Du L."/>
            <person name="Sun Y."/>
            <person name="Zhan W."/>
            <person name="Jiang J.F."/>
            <person name="Wang Q."/>
            <person name="Zhang B."/>
            <person name="Ji P."/>
            <person name="Bell-Sakyi L."/>
            <person name="Cui X.M."/>
            <person name="Yuan T.T."/>
            <person name="Jiang B.G."/>
            <person name="Yang W.F."/>
            <person name="Lam T.T."/>
            <person name="Chang Q.C."/>
            <person name="Ding S.J."/>
            <person name="Wang X.J."/>
            <person name="Zhu J.G."/>
            <person name="Ruan X.D."/>
            <person name="Zhao L."/>
            <person name="Wei J.T."/>
            <person name="Ye R.Z."/>
            <person name="Que T.C."/>
            <person name="Du C.H."/>
            <person name="Zhou Y.H."/>
            <person name="Cheng J.X."/>
            <person name="Dai P.F."/>
            <person name="Guo W.B."/>
            <person name="Han X.H."/>
            <person name="Huang E.J."/>
            <person name="Li L.F."/>
            <person name="Wei W."/>
            <person name="Gao Y.C."/>
            <person name="Liu J.Z."/>
            <person name="Shao H.Z."/>
            <person name="Wang X."/>
            <person name="Wang C.C."/>
            <person name="Yang T.C."/>
            <person name="Huo Q.B."/>
            <person name="Li W."/>
            <person name="Chen H.Y."/>
            <person name="Chen S.E."/>
            <person name="Zhou L.G."/>
            <person name="Ni X.B."/>
            <person name="Tian J.H."/>
            <person name="Sheng Y."/>
            <person name="Liu T."/>
            <person name="Pan Y.S."/>
            <person name="Xia L.Y."/>
            <person name="Li J."/>
            <person name="Zhao F."/>
            <person name="Cao W.C."/>
        </authorList>
    </citation>
    <scope>NUCLEOTIDE SEQUENCE [LARGE SCALE GENOMIC DNA]</scope>
    <source>
        <strain evidence="1">HaeL-2018</strain>
    </source>
</reference>
<comment type="caution">
    <text evidence="1">The sequence shown here is derived from an EMBL/GenBank/DDBJ whole genome shotgun (WGS) entry which is preliminary data.</text>
</comment>
<accession>A0A9J6FL60</accession>
<proteinExistence type="predicted"/>
<keyword evidence="2" id="KW-1185">Reference proteome</keyword>